<dbReference type="CDD" id="cd02123">
    <property type="entry name" value="PA_C_RZF_like"/>
    <property type="match status" value="1"/>
</dbReference>
<dbReference type="Proteomes" id="UP001148838">
    <property type="component" value="Unassembled WGS sequence"/>
</dbReference>
<evidence type="ECO:0000256" key="1">
    <source>
        <dbReference type="ARBA" id="ARBA00022692"/>
    </source>
</evidence>
<comment type="subcellular location">
    <subcellularLocation>
        <location evidence="9">Endomembrane system</location>
        <topology evidence="9">Single-pass type I membrane protein</topology>
    </subcellularLocation>
</comment>
<dbReference type="Gene3D" id="3.50.30.30">
    <property type="match status" value="1"/>
</dbReference>
<dbReference type="InterPro" id="IPR013083">
    <property type="entry name" value="Znf_RING/FYVE/PHD"/>
</dbReference>
<evidence type="ECO:0000256" key="2">
    <source>
        <dbReference type="ARBA" id="ARBA00022723"/>
    </source>
</evidence>
<dbReference type="SUPFAM" id="SSF57850">
    <property type="entry name" value="RING/U-box"/>
    <property type="match status" value="1"/>
</dbReference>
<evidence type="ECO:0000313" key="14">
    <source>
        <dbReference type="Proteomes" id="UP001148838"/>
    </source>
</evidence>
<evidence type="ECO:0000313" key="13">
    <source>
        <dbReference type="EMBL" id="KAJ4427172.1"/>
    </source>
</evidence>
<keyword evidence="8" id="KW-0325">Glycoprotein</keyword>
<dbReference type="InterPro" id="IPR001841">
    <property type="entry name" value="Znf_RING"/>
</dbReference>
<keyword evidence="14" id="KW-1185">Reference proteome</keyword>
<keyword evidence="1 10" id="KW-0812">Transmembrane</keyword>
<name>A0ABQ8RZT6_PERAM</name>
<keyword evidence="4" id="KW-0863">Zinc-finger</keyword>
<feature type="domain" description="PA" evidence="11">
    <location>
        <begin position="71"/>
        <end position="157"/>
    </location>
</feature>
<accession>A0ABQ8RZT6</accession>
<comment type="caution">
    <text evidence="13">The sequence shown here is derived from an EMBL/GenBank/DDBJ whole genome shotgun (WGS) entry which is preliminary data.</text>
</comment>
<protein>
    <recommendedName>
        <fullName evidence="15">E3 ubiquitin ligase</fullName>
    </recommendedName>
</protein>
<dbReference type="InterPro" id="IPR046450">
    <property type="entry name" value="PA_dom_sf"/>
</dbReference>
<gene>
    <name evidence="13" type="ORF">ANN_24788</name>
</gene>
<evidence type="ECO:0000256" key="4">
    <source>
        <dbReference type="ARBA" id="ARBA00022771"/>
    </source>
</evidence>
<evidence type="ECO:0000256" key="8">
    <source>
        <dbReference type="ARBA" id="ARBA00023180"/>
    </source>
</evidence>
<dbReference type="InterPro" id="IPR051834">
    <property type="entry name" value="RING_finger_E3_ligase"/>
</dbReference>
<keyword evidence="7 10" id="KW-0472">Membrane</keyword>
<dbReference type="PANTHER" id="PTHR45931">
    <property type="entry name" value="SI:CH211-59O9.10"/>
    <property type="match status" value="1"/>
</dbReference>
<keyword evidence="5" id="KW-0862">Zinc</keyword>
<feature type="transmembrane region" description="Helical" evidence="10">
    <location>
        <begin position="185"/>
        <end position="209"/>
    </location>
</feature>
<keyword evidence="3" id="KW-0732">Signal</keyword>
<dbReference type="EMBL" id="JAJSOF020000038">
    <property type="protein sequence ID" value="KAJ4427172.1"/>
    <property type="molecule type" value="Genomic_DNA"/>
</dbReference>
<dbReference type="SUPFAM" id="SSF52025">
    <property type="entry name" value="PA domain"/>
    <property type="match status" value="1"/>
</dbReference>
<evidence type="ECO:0000256" key="5">
    <source>
        <dbReference type="ARBA" id="ARBA00022833"/>
    </source>
</evidence>
<evidence type="ECO:0000256" key="6">
    <source>
        <dbReference type="ARBA" id="ARBA00022989"/>
    </source>
</evidence>
<reference evidence="13 14" key="1">
    <citation type="journal article" date="2022" name="Allergy">
        <title>Genome assembly and annotation of Periplaneta americana reveal a comprehensive cockroach allergen profile.</title>
        <authorList>
            <person name="Wang L."/>
            <person name="Xiong Q."/>
            <person name="Saelim N."/>
            <person name="Wang L."/>
            <person name="Nong W."/>
            <person name="Wan A.T."/>
            <person name="Shi M."/>
            <person name="Liu X."/>
            <person name="Cao Q."/>
            <person name="Hui J.H.L."/>
            <person name="Sookrung N."/>
            <person name="Leung T.F."/>
            <person name="Tungtrongchitr A."/>
            <person name="Tsui S.K.W."/>
        </authorList>
    </citation>
    <scope>NUCLEOTIDE SEQUENCE [LARGE SCALE GENOMIC DNA]</scope>
    <source>
        <strain evidence="13">PWHHKU_190912</strain>
    </source>
</reference>
<dbReference type="PANTHER" id="PTHR45931:SF20">
    <property type="entry name" value="RING-TYPE E3 UBIQUITIN TRANSFERASE"/>
    <property type="match status" value="1"/>
</dbReference>
<organism evidence="13 14">
    <name type="scientific">Periplaneta americana</name>
    <name type="common">American cockroach</name>
    <name type="synonym">Blatta americana</name>
    <dbReference type="NCBI Taxonomy" id="6978"/>
    <lineage>
        <taxon>Eukaryota</taxon>
        <taxon>Metazoa</taxon>
        <taxon>Ecdysozoa</taxon>
        <taxon>Arthropoda</taxon>
        <taxon>Hexapoda</taxon>
        <taxon>Insecta</taxon>
        <taxon>Pterygota</taxon>
        <taxon>Neoptera</taxon>
        <taxon>Polyneoptera</taxon>
        <taxon>Dictyoptera</taxon>
        <taxon>Blattodea</taxon>
        <taxon>Blattoidea</taxon>
        <taxon>Blattidae</taxon>
        <taxon>Blattinae</taxon>
        <taxon>Periplaneta</taxon>
    </lineage>
</organism>
<dbReference type="InterPro" id="IPR003137">
    <property type="entry name" value="PA_domain"/>
</dbReference>
<evidence type="ECO:0000259" key="11">
    <source>
        <dbReference type="Pfam" id="PF02225"/>
    </source>
</evidence>
<evidence type="ECO:0000256" key="3">
    <source>
        <dbReference type="ARBA" id="ARBA00022729"/>
    </source>
</evidence>
<dbReference type="Pfam" id="PF17123">
    <property type="entry name" value="zf-RING_11"/>
    <property type="match status" value="1"/>
</dbReference>
<evidence type="ECO:0000256" key="7">
    <source>
        <dbReference type="ARBA" id="ARBA00023136"/>
    </source>
</evidence>
<evidence type="ECO:0008006" key="15">
    <source>
        <dbReference type="Google" id="ProtNLM"/>
    </source>
</evidence>
<feature type="transmembrane region" description="Helical" evidence="10">
    <location>
        <begin position="12"/>
        <end position="35"/>
    </location>
</feature>
<feature type="domain" description="RING-type" evidence="12">
    <location>
        <begin position="242"/>
        <end position="262"/>
    </location>
</feature>
<dbReference type="InterPro" id="IPR044744">
    <property type="entry name" value="ZNRF4/RNF13/RNF167_PA"/>
</dbReference>
<evidence type="ECO:0000256" key="9">
    <source>
        <dbReference type="ARBA" id="ARBA00046288"/>
    </source>
</evidence>
<keyword evidence="2" id="KW-0479">Metal-binding</keyword>
<keyword evidence="6 10" id="KW-1133">Transmembrane helix</keyword>
<sequence>MYPQCPLPRHITALYVVAVASCVALFSHGVALVGADVLVYAVDFRDEPQIEFKDLPARFGDSLPLEGLKGLVVSAKPENACTEIAPPPQYPNYFGKWIVLIRRYGCSFEDKVRAAQNASYSAAIVYNVNSSELEPMSAKNPYGIFIPSVFVGEKAGVVLKEDYQYMNSYYVLINDDLPFNINTHLLLPFAIVVGICFLIMVVFMVVKCIKDRRRQRRHRLPNSSLRKIPTAKFSKGDPYETCAICLEDYQEGEKLRILPCSHGMLFIHGI</sequence>
<evidence type="ECO:0000259" key="12">
    <source>
        <dbReference type="Pfam" id="PF17123"/>
    </source>
</evidence>
<dbReference type="Pfam" id="PF02225">
    <property type="entry name" value="PA"/>
    <property type="match status" value="1"/>
</dbReference>
<evidence type="ECO:0000256" key="10">
    <source>
        <dbReference type="SAM" id="Phobius"/>
    </source>
</evidence>
<dbReference type="Gene3D" id="3.30.40.10">
    <property type="entry name" value="Zinc/RING finger domain, C3HC4 (zinc finger)"/>
    <property type="match status" value="1"/>
</dbReference>
<proteinExistence type="predicted"/>